<evidence type="ECO:0000313" key="2">
    <source>
        <dbReference type="Proteomes" id="UP000886520"/>
    </source>
</evidence>
<gene>
    <name evidence="1" type="ORF">GOP47_0009920</name>
</gene>
<organism evidence="1 2">
    <name type="scientific">Adiantum capillus-veneris</name>
    <name type="common">Maidenhair fern</name>
    <dbReference type="NCBI Taxonomy" id="13818"/>
    <lineage>
        <taxon>Eukaryota</taxon>
        <taxon>Viridiplantae</taxon>
        <taxon>Streptophyta</taxon>
        <taxon>Embryophyta</taxon>
        <taxon>Tracheophyta</taxon>
        <taxon>Polypodiopsida</taxon>
        <taxon>Polypodiidae</taxon>
        <taxon>Polypodiales</taxon>
        <taxon>Pteridineae</taxon>
        <taxon>Pteridaceae</taxon>
        <taxon>Vittarioideae</taxon>
        <taxon>Adiantum</taxon>
    </lineage>
</organism>
<dbReference type="AlphaFoldDB" id="A0A9D4UXI7"/>
<name>A0A9D4UXI7_ADICA</name>
<dbReference type="Proteomes" id="UP000886520">
    <property type="component" value="Chromosome 9"/>
</dbReference>
<accession>A0A9D4UXI7</accession>
<evidence type="ECO:0000313" key="1">
    <source>
        <dbReference type="EMBL" id="KAI5075844.1"/>
    </source>
</evidence>
<keyword evidence="2" id="KW-1185">Reference proteome</keyword>
<proteinExistence type="predicted"/>
<sequence length="103" mass="11678">MAEPHCQLLRSIISFLAPSPSPASYGACTLSLTSPFPSCFRHRPNHRATYTTFAPELSSTFPTPMPYSPKETMIFARSCNWNCKMFFKAKEFTKYKLGLSEED</sequence>
<comment type="caution">
    <text evidence="1">The sequence shown here is derived from an EMBL/GenBank/DDBJ whole genome shotgun (WGS) entry which is preliminary data.</text>
</comment>
<reference evidence="1" key="1">
    <citation type="submission" date="2021-01" db="EMBL/GenBank/DDBJ databases">
        <title>Adiantum capillus-veneris genome.</title>
        <authorList>
            <person name="Fang Y."/>
            <person name="Liao Q."/>
        </authorList>
    </citation>
    <scope>NUCLEOTIDE SEQUENCE</scope>
    <source>
        <strain evidence="1">H3</strain>
        <tissue evidence="1">Leaf</tissue>
    </source>
</reference>
<protein>
    <submittedName>
        <fullName evidence="1">Uncharacterized protein</fullName>
    </submittedName>
</protein>
<dbReference type="EMBL" id="JABFUD020000009">
    <property type="protein sequence ID" value="KAI5075844.1"/>
    <property type="molecule type" value="Genomic_DNA"/>
</dbReference>